<name>A0A8A4TYL1_SULCO</name>
<evidence type="ECO:0000313" key="1">
    <source>
        <dbReference type="EMBL" id="QTD54417.1"/>
    </source>
</evidence>
<dbReference type="AlphaFoldDB" id="A0A8A4TYL1"/>
<sequence>MVAWKVVERILGIHQAQIQTNMNLARILVGLPIHLHVAVLRNSVKRFLRSRAKPLQDPARL</sequence>
<dbReference type="Proteomes" id="UP000663929">
    <property type="component" value="Chromosome"/>
</dbReference>
<gene>
    <name evidence="1" type="ORF">J3U87_21555</name>
</gene>
<evidence type="ECO:0008006" key="3">
    <source>
        <dbReference type="Google" id="ProtNLM"/>
    </source>
</evidence>
<keyword evidence="2" id="KW-1185">Reference proteome</keyword>
<proteinExistence type="predicted"/>
<accession>A0A8A4TYL1</accession>
<evidence type="ECO:0000313" key="2">
    <source>
        <dbReference type="Proteomes" id="UP000663929"/>
    </source>
</evidence>
<protein>
    <recommendedName>
        <fullName evidence="3">Transposase</fullName>
    </recommendedName>
</protein>
<organism evidence="1 2">
    <name type="scientific">Sulfidibacter corallicola</name>
    <dbReference type="NCBI Taxonomy" id="2818388"/>
    <lineage>
        <taxon>Bacteria</taxon>
        <taxon>Pseudomonadati</taxon>
        <taxon>Acidobacteriota</taxon>
        <taxon>Holophagae</taxon>
        <taxon>Acanthopleuribacterales</taxon>
        <taxon>Acanthopleuribacteraceae</taxon>
        <taxon>Sulfidibacter</taxon>
    </lineage>
</organism>
<dbReference type="EMBL" id="CP071793">
    <property type="protein sequence ID" value="QTD54417.1"/>
    <property type="molecule type" value="Genomic_DNA"/>
</dbReference>
<dbReference type="KEGG" id="scor:J3U87_21555"/>
<reference evidence="1" key="1">
    <citation type="submission" date="2021-03" db="EMBL/GenBank/DDBJ databases">
        <title>Acanthopleuribacteraceae sp. M133.</title>
        <authorList>
            <person name="Wang G."/>
        </authorList>
    </citation>
    <scope>NUCLEOTIDE SEQUENCE</scope>
    <source>
        <strain evidence="1">M133</strain>
    </source>
</reference>